<accession>A0A7T8G5D3</accession>
<gene>
    <name evidence="1" type="ORF">TSIM_14</name>
</gene>
<organism evidence="1">
    <name type="scientific">Thuricola similis</name>
    <dbReference type="NCBI Taxonomy" id="2784598"/>
    <lineage>
        <taxon>Eukaryota</taxon>
        <taxon>Sar</taxon>
        <taxon>Alveolata</taxon>
        <taxon>Ciliophora</taxon>
        <taxon>Intramacronucleata</taxon>
        <taxon>Oligohymenophorea</taxon>
        <taxon>Peritrichia</taxon>
        <taxon>Sessilida</taxon>
        <taxon>Vaginicolidae</taxon>
        <taxon>Thuricola</taxon>
    </lineage>
</organism>
<proteinExistence type="predicted"/>
<evidence type="ECO:0000313" key="1">
    <source>
        <dbReference type="EMBL" id="QQP22128.1"/>
    </source>
</evidence>
<dbReference type="AlphaFoldDB" id="A0A7T8G5D3"/>
<geneLocation type="mitochondrion" evidence="1"/>
<sequence length="130" mass="15817">MTLKTLIDLEELINDSNLIAMYVDYINNIEVYEQLKQLIAEQKDAYKLFKEILYFQKKYVDRTLSITTGLHFYDFYNPDCPENKRNYELIVRYALENYDKFEQKTIKQKQILDALLEIQKKVCEKWHFEP</sequence>
<protein>
    <submittedName>
        <fullName evidence="1">Uncharacterized protein</fullName>
    </submittedName>
</protein>
<dbReference type="EMBL" id="MW221262">
    <property type="protein sequence ID" value="QQP22128.1"/>
    <property type="molecule type" value="Genomic_DNA"/>
</dbReference>
<reference evidence="1" key="1">
    <citation type="submission" date="2020-11" db="EMBL/GenBank/DDBJ databases">
        <title>Combining integrative taxonomy and mitogenome sequencing of Thuricola similis Bock, 1963 (Peritrichia, Vaginicolidae) provides a full redescription of this poorly known ciliate and new insights into the evolutionary relationships among Oligohymenophorea subclasses.</title>
        <authorList>
            <person name="Liao W."/>
            <person name="Campello-Nunes P.H."/>
            <person name="Gammuto L."/>
            <person name="Viana T.A."/>
            <person name="de Oliveira Marchesini R."/>
            <person name="da Silva Pavia T."/>
            <person name="da Silva-Neto I.D."/>
            <person name="Modeo L."/>
            <person name="Petroni G."/>
        </authorList>
    </citation>
    <scope>NUCLEOTIDE SEQUENCE</scope>
    <source>
        <strain evidence="1">CUIT</strain>
    </source>
</reference>
<keyword evidence="1" id="KW-0496">Mitochondrion</keyword>
<name>A0A7T8G5D3_9CILI</name>